<dbReference type="Pfam" id="PF13298">
    <property type="entry name" value="LigD_N"/>
    <property type="match status" value="1"/>
</dbReference>
<keyword evidence="3" id="KW-1185">Reference proteome</keyword>
<accession>A0A2V4B950</accession>
<feature type="domain" description="DNA ligase D 3'-phosphoesterase" evidence="1">
    <location>
        <begin position="38"/>
        <end position="126"/>
    </location>
</feature>
<evidence type="ECO:0000259" key="1">
    <source>
        <dbReference type="Pfam" id="PF13298"/>
    </source>
</evidence>
<dbReference type="EMBL" id="MASW01000001">
    <property type="protein sequence ID" value="PXY31894.1"/>
    <property type="molecule type" value="Genomic_DNA"/>
</dbReference>
<organism evidence="2 3">
    <name type="scientific">Prauserella muralis</name>
    <dbReference type="NCBI Taxonomy" id="588067"/>
    <lineage>
        <taxon>Bacteria</taxon>
        <taxon>Bacillati</taxon>
        <taxon>Actinomycetota</taxon>
        <taxon>Actinomycetes</taxon>
        <taxon>Pseudonocardiales</taxon>
        <taxon>Pseudonocardiaceae</taxon>
        <taxon>Prauserella</taxon>
    </lineage>
</organism>
<dbReference type="Proteomes" id="UP000249915">
    <property type="component" value="Unassembled WGS sequence"/>
</dbReference>
<sequence>MTRRETLCAYPGSGEPGAGGLAQQAGRFVVERPSPESPHVVLRLRIGGAPVVAWALPRPPSAEPGERLLALRGDDDPPEGGDQALVWDAGEVGNLGDEPLERALAGGRLTIRLDGTRLRGSFTLVRTRIGEHDEQWLLGATGVSEPTDEAAP</sequence>
<gene>
    <name evidence="2" type="ORF">BAY60_06075</name>
</gene>
<dbReference type="AlphaFoldDB" id="A0A2V4B950"/>
<evidence type="ECO:0000313" key="3">
    <source>
        <dbReference type="Proteomes" id="UP000249915"/>
    </source>
</evidence>
<protein>
    <recommendedName>
        <fullName evidence="1">DNA ligase D 3'-phosphoesterase domain-containing protein</fullName>
    </recommendedName>
</protein>
<evidence type="ECO:0000313" key="2">
    <source>
        <dbReference type="EMBL" id="PXY31894.1"/>
    </source>
</evidence>
<name>A0A2V4B950_9PSEU</name>
<dbReference type="OrthoDB" id="9802472at2"/>
<reference evidence="2 3" key="1">
    <citation type="submission" date="2016-07" db="EMBL/GenBank/DDBJ databases">
        <title>Draft genome sequence of Prauserella muralis DSM 45305, isolated from a mould-covered wall in an indoor environment.</title>
        <authorList>
            <person name="Ruckert C."/>
            <person name="Albersmeier A."/>
            <person name="Jiang C.-L."/>
            <person name="Jiang Y."/>
            <person name="Kalinowski J."/>
            <person name="Schneider O."/>
            <person name="Winkler A."/>
            <person name="Zotchev S.B."/>
        </authorList>
    </citation>
    <scope>NUCLEOTIDE SEQUENCE [LARGE SCALE GENOMIC DNA]</scope>
    <source>
        <strain evidence="2 3">DSM 45305</strain>
    </source>
</reference>
<comment type="caution">
    <text evidence="2">The sequence shown here is derived from an EMBL/GenBank/DDBJ whole genome shotgun (WGS) entry which is preliminary data.</text>
</comment>
<dbReference type="RefSeq" id="WP_112279928.1">
    <property type="nucleotide sequence ID" value="NZ_MASW01000001.1"/>
</dbReference>
<proteinExistence type="predicted"/>
<dbReference type="InterPro" id="IPR014144">
    <property type="entry name" value="LigD_PE_domain"/>
</dbReference>